<evidence type="ECO:0000313" key="2">
    <source>
        <dbReference type="Proteomes" id="UP001195483"/>
    </source>
</evidence>
<reference evidence="1" key="1">
    <citation type="journal article" date="2021" name="Genome Biol. Evol.">
        <title>A High-Quality Reference Genome for a Parasitic Bivalve with Doubly Uniparental Inheritance (Bivalvia: Unionida).</title>
        <authorList>
            <person name="Smith C.H."/>
        </authorList>
    </citation>
    <scope>NUCLEOTIDE SEQUENCE</scope>
    <source>
        <strain evidence="1">CHS0354</strain>
    </source>
</reference>
<name>A0AAE0TEE6_9BIVA</name>
<reference evidence="1" key="2">
    <citation type="journal article" date="2021" name="Genome Biol. Evol.">
        <title>Developing a high-quality reference genome for a parasitic bivalve with doubly uniparental inheritance (Bivalvia: Unionida).</title>
        <authorList>
            <person name="Smith C.H."/>
        </authorList>
    </citation>
    <scope>NUCLEOTIDE SEQUENCE</scope>
    <source>
        <strain evidence="1">CHS0354</strain>
        <tissue evidence="1">Mantle</tissue>
    </source>
</reference>
<dbReference type="Pfam" id="PF06739">
    <property type="entry name" value="SBBP"/>
    <property type="match status" value="1"/>
</dbReference>
<dbReference type="Gene3D" id="2.120.10.30">
    <property type="entry name" value="TolB, C-terminal domain"/>
    <property type="match status" value="1"/>
</dbReference>
<dbReference type="AlphaFoldDB" id="A0AAE0TEE6"/>
<protein>
    <submittedName>
        <fullName evidence="1">Uncharacterized protein</fullName>
    </submittedName>
</protein>
<dbReference type="EMBL" id="JAEAOA010000507">
    <property type="protein sequence ID" value="KAK3608726.1"/>
    <property type="molecule type" value="Genomic_DNA"/>
</dbReference>
<keyword evidence="2" id="KW-1185">Reference proteome</keyword>
<dbReference type="InterPro" id="IPR010620">
    <property type="entry name" value="SBBP_repeat"/>
</dbReference>
<dbReference type="Proteomes" id="UP001195483">
    <property type="component" value="Unassembled WGS sequence"/>
</dbReference>
<accession>A0AAE0TEE6</accession>
<evidence type="ECO:0000313" key="1">
    <source>
        <dbReference type="EMBL" id="KAK3608726.1"/>
    </source>
</evidence>
<organism evidence="1 2">
    <name type="scientific">Potamilus streckersoni</name>
    <dbReference type="NCBI Taxonomy" id="2493646"/>
    <lineage>
        <taxon>Eukaryota</taxon>
        <taxon>Metazoa</taxon>
        <taxon>Spiralia</taxon>
        <taxon>Lophotrochozoa</taxon>
        <taxon>Mollusca</taxon>
        <taxon>Bivalvia</taxon>
        <taxon>Autobranchia</taxon>
        <taxon>Heteroconchia</taxon>
        <taxon>Palaeoheterodonta</taxon>
        <taxon>Unionida</taxon>
        <taxon>Unionoidea</taxon>
        <taxon>Unionidae</taxon>
        <taxon>Ambleminae</taxon>
        <taxon>Lampsilini</taxon>
        <taxon>Potamilus</taxon>
    </lineage>
</organism>
<proteinExistence type="predicted"/>
<sequence length="110" mass="13127">MVACNISWNTLFTYTDQDMNYPGGIDTDREGNIYLCGYDSHNVQQISADDNLINTLIKKKEDKMQPRKLRFCRDLDRFIVEYYNCDIIEVYDMVCEEHGYLWKIIHCRIL</sequence>
<dbReference type="InterPro" id="IPR011042">
    <property type="entry name" value="6-blade_b-propeller_TolB-like"/>
</dbReference>
<reference evidence="1" key="3">
    <citation type="submission" date="2023-05" db="EMBL/GenBank/DDBJ databases">
        <authorList>
            <person name="Smith C.H."/>
        </authorList>
    </citation>
    <scope>NUCLEOTIDE SEQUENCE</scope>
    <source>
        <strain evidence="1">CHS0354</strain>
        <tissue evidence="1">Mantle</tissue>
    </source>
</reference>
<comment type="caution">
    <text evidence="1">The sequence shown here is derived from an EMBL/GenBank/DDBJ whole genome shotgun (WGS) entry which is preliminary data.</text>
</comment>
<gene>
    <name evidence="1" type="ORF">CHS0354_007390</name>
</gene>
<dbReference type="SUPFAM" id="SSF63829">
    <property type="entry name" value="Calcium-dependent phosphotriesterase"/>
    <property type="match status" value="1"/>
</dbReference>